<dbReference type="InterPro" id="IPR007318">
    <property type="entry name" value="Phopholipid_MeTrfase"/>
</dbReference>
<dbReference type="EMBL" id="FMYF01000001">
    <property type="protein sequence ID" value="SDB79764.1"/>
    <property type="molecule type" value="Genomic_DNA"/>
</dbReference>
<evidence type="ECO:0000256" key="1">
    <source>
        <dbReference type="ARBA" id="ARBA00004127"/>
    </source>
</evidence>
<dbReference type="AlphaFoldDB" id="A0A1G6GCS0"/>
<sequence>MATPLDTRIPPPLWMAAFGLTQWLLAGRPSYRHRPGPLGFFTAGTIGTASAVVGIAAVTEFLQRGTTVHPGTPEHASVLVTGRVYRYTRNPMYLALTGTLVTHAAWLGSPRAVPPVAALAAILTAVQILPEERALQERFGEDYREYMRRVPRWIGPRR</sequence>
<evidence type="ECO:0000256" key="2">
    <source>
        <dbReference type="ARBA" id="ARBA00022692"/>
    </source>
</evidence>
<gene>
    <name evidence="6" type="ORF">GA0111570_10133</name>
</gene>
<dbReference type="STRING" id="1577474.GA0111570_10133"/>
<dbReference type="Pfam" id="PF04191">
    <property type="entry name" value="PEMT"/>
    <property type="match status" value="1"/>
</dbReference>
<keyword evidence="6" id="KW-0489">Methyltransferase</keyword>
<comment type="subcellular location">
    <subcellularLocation>
        <location evidence="1">Endomembrane system</location>
        <topology evidence="1">Multi-pass membrane protein</topology>
    </subcellularLocation>
</comment>
<evidence type="ECO:0000256" key="4">
    <source>
        <dbReference type="ARBA" id="ARBA00023136"/>
    </source>
</evidence>
<keyword evidence="4 5" id="KW-0472">Membrane</keyword>
<dbReference type="GO" id="GO:0032259">
    <property type="term" value="P:methylation"/>
    <property type="evidence" value="ECO:0007669"/>
    <property type="project" value="UniProtKB-KW"/>
</dbReference>
<proteinExistence type="predicted"/>
<accession>A0A1G6GCS0</accession>
<protein>
    <submittedName>
        <fullName evidence="6">Protein-S-isoprenylcysteine O-methyltransferase Ste14</fullName>
    </submittedName>
</protein>
<keyword evidence="3 5" id="KW-1133">Transmembrane helix</keyword>
<keyword evidence="2 5" id="KW-0812">Transmembrane</keyword>
<dbReference type="Proteomes" id="UP000199086">
    <property type="component" value="Unassembled WGS sequence"/>
</dbReference>
<keyword evidence="6" id="KW-0808">Transferase</keyword>
<dbReference type="GO" id="GO:0008168">
    <property type="term" value="F:methyltransferase activity"/>
    <property type="evidence" value="ECO:0007669"/>
    <property type="project" value="UniProtKB-KW"/>
</dbReference>
<dbReference type="Gene3D" id="1.20.120.1630">
    <property type="match status" value="1"/>
</dbReference>
<organism evidence="6 7">
    <name type="scientific">Raineyella antarctica</name>
    <dbReference type="NCBI Taxonomy" id="1577474"/>
    <lineage>
        <taxon>Bacteria</taxon>
        <taxon>Bacillati</taxon>
        <taxon>Actinomycetota</taxon>
        <taxon>Actinomycetes</taxon>
        <taxon>Propionibacteriales</taxon>
        <taxon>Propionibacteriaceae</taxon>
        <taxon>Raineyella</taxon>
    </lineage>
</organism>
<dbReference type="PANTHER" id="PTHR12714">
    <property type="entry name" value="PROTEIN-S ISOPRENYLCYSTEINE O-METHYLTRANSFERASE"/>
    <property type="match status" value="1"/>
</dbReference>
<evidence type="ECO:0000313" key="6">
    <source>
        <dbReference type="EMBL" id="SDB79764.1"/>
    </source>
</evidence>
<dbReference type="PANTHER" id="PTHR12714:SF24">
    <property type="entry name" value="SLR1182 PROTEIN"/>
    <property type="match status" value="1"/>
</dbReference>
<evidence type="ECO:0000313" key="7">
    <source>
        <dbReference type="Proteomes" id="UP000199086"/>
    </source>
</evidence>
<feature type="transmembrane region" description="Helical" evidence="5">
    <location>
        <begin position="38"/>
        <end position="58"/>
    </location>
</feature>
<dbReference type="OrthoDB" id="941586at2"/>
<dbReference type="RefSeq" id="WP_092605167.1">
    <property type="nucleotide sequence ID" value="NZ_FMYF01000001.1"/>
</dbReference>
<evidence type="ECO:0000256" key="5">
    <source>
        <dbReference type="SAM" id="Phobius"/>
    </source>
</evidence>
<reference evidence="6 7" key="1">
    <citation type="submission" date="2016-06" db="EMBL/GenBank/DDBJ databases">
        <authorList>
            <person name="Olsen C.W."/>
            <person name="Carey S."/>
            <person name="Hinshaw L."/>
            <person name="Karasin A.I."/>
        </authorList>
    </citation>
    <scope>NUCLEOTIDE SEQUENCE [LARGE SCALE GENOMIC DNA]</scope>
    <source>
        <strain evidence="6 7">LZ-22</strain>
    </source>
</reference>
<keyword evidence="7" id="KW-1185">Reference proteome</keyword>
<evidence type="ECO:0000256" key="3">
    <source>
        <dbReference type="ARBA" id="ARBA00022989"/>
    </source>
</evidence>
<dbReference type="GO" id="GO:0012505">
    <property type="term" value="C:endomembrane system"/>
    <property type="evidence" value="ECO:0007669"/>
    <property type="project" value="UniProtKB-SubCell"/>
</dbReference>
<name>A0A1G6GCS0_9ACTN</name>